<gene>
    <name evidence="2" type="ORF">SAMN05216223_107241</name>
</gene>
<sequence>MTLYPFGGSPVTVDTLPATVIDAHRGGAGESPENTLAALLGSFPVADVLDLDSQVAGDGAPVLMHDATVDRTTRSSGSVGLFNTAQWGLLRSDPSNWFAAAAPDLPLHTVEQVLDELGGRRVMTVEAKTSDGVAPLAAMILARGLDRSVLINTNDPAVIPAIKDAGCLAHLWRSAAQMATDDPAAIKATGADLLDLDIAGTDGQIAAAVAESYPLGVWAHTLTRRKQRDRALSLGCRGIITDYPGYVSGRVARRTTSSFSTGLWGYGYVPSAAARPVLDSSGRIPLPPPAGAAASQAVVLLAGEVSPAWPTTTVEVAFSVPTAGSTGWSLLDVHLGADDDATVLSSSSILHNGYTCQVSNNSSLRIYRDDKAADTSTQLADTATGATLAANTVYTLRVVVTATQITVSIPEVSGLTTTVTDATYRVPWSVFVGRNYSSGAHGLINIVSINAT</sequence>
<dbReference type="Pfam" id="PF03009">
    <property type="entry name" value="GDPD"/>
    <property type="match status" value="1"/>
</dbReference>
<accession>A0A1H6BU80</accession>
<proteinExistence type="predicted"/>
<dbReference type="GO" id="GO:0008081">
    <property type="term" value="F:phosphoric diester hydrolase activity"/>
    <property type="evidence" value="ECO:0007669"/>
    <property type="project" value="InterPro"/>
</dbReference>
<dbReference type="PANTHER" id="PTHR46211:SF14">
    <property type="entry name" value="GLYCEROPHOSPHODIESTER PHOSPHODIESTERASE"/>
    <property type="match status" value="1"/>
</dbReference>
<evidence type="ECO:0000259" key="1">
    <source>
        <dbReference type="PROSITE" id="PS51704"/>
    </source>
</evidence>
<dbReference type="Gene3D" id="2.60.120.560">
    <property type="entry name" value="Exo-inulinase, domain 1"/>
    <property type="match status" value="1"/>
</dbReference>
<keyword evidence="3" id="KW-1185">Reference proteome</keyword>
<evidence type="ECO:0000313" key="2">
    <source>
        <dbReference type="EMBL" id="SEG64229.1"/>
    </source>
</evidence>
<dbReference type="InterPro" id="IPR030395">
    <property type="entry name" value="GP_PDE_dom"/>
</dbReference>
<dbReference type="PANTHER" id="PTHR46211">
    <property type="entry name" value="GLYCEROPHOSPHORYL DIESTER PHOSPHODIESTERASE"/>
    <property type="match status" value="1"/>
</dbReference>
<dbReference type="AlphaFoldDB" id="A0A1H6BU80"/>
<dbReference type="RefSeq" id="WP_200823305.1">
    <property type="nucleotide sequence ID" value="NZ_FNVU01000007.1"/>
</dbReference>
<protein>
    <submittedName>
        <fullName evidence="2">Glycerophosphoryl diester phosphodiesterase</fullName>
    </submittedName>
</protein>
<dbReference type="GO" id="GO:0006629">
    <property type="term" value="P:lipid metabolic process"/>
    <property type="evidence" value="ECO:0007669"/>
    <property type="project" value="InterPro"/>
</dbReference>
<dbReference type="Gene3D" id="3.20.20.190">
    <property type="entry name" value="Phosphatidylinositol (PI) phosphodiesterase"/>
    <property type="match status" value="1"/>
</dbReference>
<dbReference type="PROSITE" id="PS51704">
    <property type="entry name" value="GP_PDE"/>
    <property type="match status" value="1"/>
</dbReference>
<dbReference type="EMBL" id="FNVU01000007">
    <property type="protein sequence ID" value="SEG64229.1"/>
    <property type="molecule type" value="Genomic_DNA"/>
</dbReference>
<evidence type="ECO:0000313" key="3">
    <source>
        <dbReference type="Proteomes" id="UP000236754"/>
    </source>
</evidence>
<dbReference type="SUPFAM" id="SSF51695">
    <property type="entry name" value="PLC-like phosphodiesterases"/>
    <property type="match status" value="1"/>
</dbReference>
<feature type="domain" description="GP-PDE" evidence="1">
    <location>
        <begin position="19"/>
        <end position="251"/>
    </location>
</feature>
<dbReference type="CDD" id="cd08556">
    <property type="entry name" value="GDPD"/>
    <property type="match status" value="1"/>
</dbReference>
<dbReference type="InterPro" id="IPR017946">
    <property type="entry name" value="PLC-like_Pdiesterase_TIM-brl"/>
</dbReference>
<organism evidence="2 3">
    <name type="scientific">Actinacidiphila yanglinensis</name>
    <dbReference type="NCBI Taxonomy" id="310779"/>
    <lineage>
        <taxon>Bacteria</taxon>
        <taxon>Bacillati</taxon>
        <taxon>Actinomycetota</taxon>
        <taxon>Actinomycetes</taxon>
        <taxon>Kitasatosporales</taxon>
        <taxon>Streptomycetaceae</taxon>
        <taxon>Actinacidiphila</taxon>
    </lineage>
</organism>
<dbReference type="Proteomes" id="UP000236754">
    <property type="component" value="Unassembled WGS sequence"/>
</dbReference>
<name>A0A1H6BU80_9ACTN</name>
<reference evidence="2 3" key="1">
    <citation type="submission" date="2016-10" db="EMBL/GenBank/DDBJ databases">
        <authorList>
            <person name="de Groot N.N."/>
        </authorList>
    </citation>
    <scope>NUCLEOTIDE SEQUENCE [LARGE SCALE GENOMIC DNA]</scope>
    <source>
        <strain evidence="2 3">CGMCC 4.2023</strain>
    </source>
</reference>